<protein>
    <submittedName>
        <fullName evidence="2">Uncharacterized protein</fullName>
    </submittedName>
</protein>
<feature type="compositionally biased region" description="Basic and acidic residues" evidence="1">
    <location>
        <begin position="12"/>
        <end position="30"/>
    </location>
</feature>
<accession>A0A2P6PWV0</accession>
<keyword evidence="3" id="KW-1185">Reference proteome</keyword>
<sequence length="77" mass="8873">MAPRIQWTRTKRLLEENHDEGQGTEKRMEEVCDGNSFSASVIEAERTFSTRGTNSKIRSRSWKQTSEPAITKNSQRT</sequence>
<proteinExistence type="predicted"/>
<reference evidence="2 3" key="1">
    <citation type="journal article" date="2018" name="Nat. Genet.">
        <title>The Rosa genome provides new insights in the design of modern roses.</title>
        <authorList>
            <person name="Bendahmane M."/>
        </authorList>
    </citation>
    <scope>NUCLEOTIDE SEQUENCE [LARGE SCALE GENOMIC DNA]</scope>
    <source>
        <strain evidence="3">cv. Old Blush</strain>
    </source>
</reference>
<dbReference type="Gramene" id="PRQ26376">
    <property type="protein sequence ID" value="PRQ26376"/>
    <property type="gene ID" value="RchiOBHm_Chr6g0293921"/>
</dbReference>
<gene>
    <name evidence="2" type="ORF">RchiOBHm_Chr6g0293921</name>
</gene>
<name>A0A2P6PWV0_ROSCH</name>
<organism evidence="2 3">
    <name type="scientific">Rosa chinensis</name>
    <name type="common">China rose</name>
    <dbReference type="NCBI Taxonomy" id="74649"/>
    <lineage>
        <taxon>Eukaryota</taxon>
        <taxon>Viridiplantae</taxon>
        <taxon>Streptophyta</taxon>
        <taxon>Embryophyta</taxon>
        <taxon>Tracheophyta</taxon>
        <taxon>Spermatophyta</taxon>
        <taxon>Magnoliopsida</taxon>
        <taxon>eudicotyledons</taxon>
        <taxon>Gunneridae</taxon>
        <taxon>Pentapetalae</taxon>
        <taxon>rosids</taxon>
        <taxon>fabids</taxon>
        <taxon>Rosales</taxon>
        <taxon>Rosaceae</taxon>
        <taxon>Rosoideae</taxon>
        <taxon>Rosoideae incertae sedis</taxon>
        <taxon>Rosa</taxon>
    </lineage>
</organism>
<dbReference type="Proteomes" id="UP000238479">
    <property type="component" value="Chromosome 6"/>
</dbReference>
<evidence type="ECO:0000313" key="2">
    <source>
        <dbReference type="EMBL" id="PRQ26376.1"/>
    </source>
</evidence>
<comment type="caution">
    <text evidence="2">The sequence shown here is derived from an EMBL/GenBank/DDBJ whole genome shotgun (WGS) entry which is preliminary data.</text>
</comment>
<evidence type="ECO:0000256" key="1">
    <source>
        <dbReference type="SAM" id="MobiDB-lite"/>
    </source>
</evidence>
<feature type="region of interest" description="Disordered" evidence="1">
    <location>
        <begin position="1"/>
        <end position="30"/>
    </location>
</feature>
<dbReference type="EMBL" id="PDCK01000044">
    <property type="protein sequence ID" value="PRQ26376.1"/>
    <property type="molecule type" value="Genomic_DNA"/>
</dbReference>
<feature type="region of interest" description="Disordered" evidence="1">
    <location>
        <begin position="46"/>
        <end position="77"/>
    </location>
</feature>
<dbReference type="AlphaFoldDB" id="A0A2P6PWV0"/>
<feature type="compositionally biased region" description="Polar residues" evidence="1">
    <location>
        <begin position="49"/>
        <end position="77"/>
    </location>
</feature>
<evidence type="ECO:0000313" key="3">
    <source>
        <dbReference type="Proteomes" id="UP000238479"/>
    </source>
</evidence>